<dbReference type="Gene3D" id="3.40.50.2020">
    <property type="match status" value="1"/>
</dbReference>
<comment type="caution">
    <text evidence="3">The sequence shown here is derived from an EMBL/GenBank/DDBJ whole genome shotgun (WGS) entry which is preliminary data.</text>
</comment>
<comment type="similarity">
    <text evidence="1">Belongs to the ComF/GntX family.</text>
</comment>
<evidence type="ECO:0000313" key="3">
    <source>
        <dbReference type="EMBL" id="GEK84986.1"/>
    </source>
</evidence>
<dbReference type="OrthoDB" id="5242900at2"/>
<evidence type="ECO:0000259" key="2">
    <source>
        <dbReference type="Pfam" id="PF00156"/>
    </source>
</evidence>
<name>A0A511AAF4_9MICO</name>
<evidence type="ECO:0000313" key="4">
    <source>
        <dbReference type="Proteomes" id="UP000321225"/>
    </source>
</evidence>
<gene>
    <name evidence="3" type="ORF">MAE01_01620</name>
</gene>
<keyword evidence="4" id="KW-1185">Reference proteome</keyword>
<proteinExistence type="inferred from homology"/>
<protein>
    <recommendedName>
        <fullName evidence="2">Phosphoribosyltransferase domain-containing protein</fullName>
    </recommendedName>
</protein>
<accession>A0A511AAF4</accession>
<evidence type="ECO:0000256" key="1">
    <source>
        <dbReference type="ARBA" id="ARBA00008007"/>
    </source>
</evidence>
<dbReference type="CDD" id="cd06223">
    <property type="entry name" value="PRTases_typeI"/>
    <property type="match status" value="1"/>
</dbReference>
<dbReference type="RefSeq" id="WP_147037654.1">
    <property type="nucleotide sequence ID" value="NZ_BJUW01000001.1"/>
</dbReference>
<dbReference type="Pfam" id="PF00156">
    <property type="entry name" value="Pribosyltran"/>
    <property type="match status" value="1"/>
</dbReference>
<dbReference type="Proteomes" id="UP000321225">
    <property type="component" value="Unassembled WGS sequence"/>
</dbReference>
<dbReference type="AlphaFoldDB" id="A0A511AAF4"/>
<dbReference type="SUPFAM" id="SSF53271">
    <property type="entry name" value="PRTase-like"/>
    <property type="match status" value="1"/>
</dbReference>
<feature type="domain" description="Phosphoribosyltransferase" evidence="2">
    <location>
        <begin position="152"/>
        <end position="215"/>
    </location>
</feature>
<reference evidence="3 4" key="1">
    <citation type="submission" date="2019-07" db="EMBL/GenBank/DDBJ databases">
        <title>Whole genome shotgun sequence of Microbacterium aerolatum NBRC 103071.</title>
        <authorList>
            <person name="Hosoyama A."/>
            <person name="Uohara A."/>
            <person name="Ohji S."/>
            <person name="Ichikawa N."/>
        </authorList>
    </citation>
    <scope>NUCLEOTIDE SEQUENCE [LARGE SCALE GENOMIC DNA]</scope>
    <source>
        <strain evidence="3 4">NBRC 103071</strain>
    </source>
</reference>
<dbReference type="InterPro" id="IPR000836">
    <property type="entry name" value="PRTase_dom"/>
</dbReference>
<organism evidence="3 4">
    <name type="scientific">Microbacterium aerolatum</name>
    <dbReference type="NCBI Taxonomy" id="153731"/>
    <lineage>
        <taxon>Bacteria</taxon>
        <taxon>Bacillati</taxon>
        <taxon>Actinomycetota</taxon>
        <taxon>Actinomycetes</taxon>
        <taxon>Micrococcales</taxon>
        <taxon>Microbacteriaceae</taxon>
        <taxon>Microbacterium</taxon>
    </lineage>
</organism>
<dbReference type="PANTHER" id="PTHR47505:SF1">
    <property type="entry name" value="DNA UTILIZATION PROTEIN YHGH"/>
    <property type="match status" value="1"/>
</dbReference>
<dbReference type="PANTHER" id="PTHR47505">
    <property type="entry name" value="DNA UTILIZATION PROTEIN YHGH"/>
    <property type="match status" value="1"/>
</dbReference>
<dbReference type="EMBL" id="BJUW01000001">
    <property type="protein sequence ID" value="GEK84986.1"/>
    <property type="molecule type" value="Genomic_DNA"/>
</dbReference>
<dbReference type="InterPro" id="IPR029057">
    <property type="entry name" value="PRTase-like"/>
</dbReference>
<sequence>MVDWTVLADEIAAFVLSGCCAGCDAPGTLLCDDCRAELVARPVHLETPAGMPVLAALPFRGVAARCLRRVKEDGETLLARPLGAALAEAAALVLADHPEALTVPVPTGTAAFRRRGYRVPELLMRRAGLATVRMLTQTRRTADQRELDILQRRQNVEGSMRARHARATRDVVLFDDVVTTGATLDEGARALTAAGFRVCGAVALAATPKRTESRETHHE</sequence>
<dbReference type="InterPro" id="IPR051910">
    <property type="entry name" value="ComF/GntX_DNA_util-trans"/>
</dbReference>